<keyword evidence="9" id="KW-1133">Transmembrane helix</keyword>
<evidence type="ECO:0000256" key="12">
    <source>
        <dbReference type="ARBA" id="ARBA00023128"/>
    </source>
</evidence>
<evidence type="ECO:0000256" key="8">
    <source>
        <dbReference type="ARBA" id="ARBA00022792"/>
    </source>
</evidence>
<dbReference type="GO" id="GO:0046933">
    <property type="term" value="F:proton-transporting ATP synthase activity, rotational mechanism"/>
    <property type="evidence" value="ECO:0007669"/>
    <property type="project" value="TreeGrafter"/>
</dbReference>
<evidence type="ECO:0000256" key="13">
    <source>
        <dbReference type="ARBA" id="ARBA00023136"/>
    </source>
</evidence>
<keyword evidence="11" id="KW-0406">Ion transport</keyword>
<proteinExistence type="inferred from homology"/>
<dbReference type="Proteomes" id="UP000664991">
    <property type="component" value="Chromosome 14"/>
</dbReference>
<dbReference type="PANTHER" id="PTHR13080">
    <property type="entry name" value="ATP SYNTHASE F CHAIN, MITOCHONDRIAL-RELATED"/>
    <property type="match status" value="1"/>
</dbReference>
<evidence type="ECO:0000256" key="5">
    <source>
        <dbReference type="ARBA" id="ARBA00022553"/>
    </source>
</evidence>
<comment type="similarity">
    <text evidence="2">Belongs to the ATPase F chain family.</text>
</comment>
<keyword evidence="4" id="KW-0138">CF(0)</keyword>
<dbReference type="InterPro" id="IPR019344">
    <property type="entry name" value="F1F0-ATPsyn_F_prd"/>
</dbReference>
<evidence type="ECO:0000313" key="21">
    <source>
        <dbReference type="Proteomes" id="UP000664991"/>
    </source>
</evidence>
<keyword evidence="14" id="KW-0066">ATP synthesis</keyword>
<keyword evidence="13" id="KW-0472">Membrane</keyword>
<dbReference type="GO" id="GO:0005743">
    <property type="term" value="C:mitochondrial inner membrane"/>
    <property type="evidence" value="ECO:0007669"/>
    <property type="project" value="UniProtKB-SubCell"/>
</dbReference>
<evidence type="ECO:0000256" key="10">
    <source>
        <dbReference type="ARBA" id="ARBA00022990"/>
    </source>
</evidence>
<keyword evidence="8" id="KW-0999">Mitochondrion inner membrane</keyword>
<keyword evidence="5" id="KW-0597">Phosphoprotein</keyword>
<keyword evidence="10" id="KW-0007">Acetylation</keyword>
<organism evidence="20 21">
    <name type="scientific">Ovis aries</name>
    <name type="common">Sheep</name>
    <dbReference type="NCBI Taxonomy" id="9940"/>
    <lineage>
        <taxon>Eukaryota</taxon>
        <taxon>Metazoa</taxon>
        <taxon>Chordata</taxon>
        <taxon>Craniata</taxon>
        <taxon>Vertebrata</taxon>
        <taxon>Euteleostomi</taxon>
        <taxon>Mammalia</taxon>
        <taxon>Eutheria</taxon>
        <taxon>Laurasiatheria</taxon>
        <taxon>Artiodactyla</taxon>
        <taxon>Ruminantia</taxon>
        <taxon>Pecora</taxon>
        <taxon>Bovidae</taxon>
        <taxon>Caprinae</taxon>
        <taxon>Ovis</taxon>
    </lineage>
</organism>
<feature type="compositionally biased region" description="Polar residues" evidence="19">
    <location>
        <begin position="82"/>
        <end position="97"/>
    </location>
</feature>
<comment type="function">
    <text evidence="16">Subunit f, of the mitochondrial membrane ATP synthase complex (F(1)F(0) ATP synthase or Complex V) that produces ATP from ADP in the presence of a proton gradient across the membrane which is generated by electron transport complexes of the respiratory chain. ATP synthase complex consist of a soluble F(1) head domain - the catalytic core - and a membrane F(1) domain - the membrane proton channel. These two domains are linked by a central stalk rotating inside the F(1) region and a stationary peripheral stalk. During catalysis, ATP synthesis in the catalytic domain of F(1) is coupled via a rotary mechanism of the central stalk subunits to proton translocation. In vivo, can only synthesize ATP although its ATP hydrolase activity can be activated artificially in vitro. Part of the complex F(0) domain.</text>
</comment>
<dbReference type="PANTHER" id="PTHR13080:SF16">
    <property type="entry name" value="ATP SYNTHASE SUBUNIT F, MITOCHONDRIAL"/>
    <property type="match status" value="1"/>
</dbReference>
<sequence>MIPVTLQVLSLLIRQPRRSQSRRASVWQSEDQTSRRMYHRGKLTSSALCRRRLPLRQEQVSEGASNFSPPSLESANHRHTPPSRSQFEETGTTNLSPSRPGVLHSLLARPRRLRPPLTCCGADCQDSKMASVSPLKKKKLLDVKLRELPSWILMRDFIPKGIAGAFQRGYCQYYNKLNMKKGSVAGLSMVLAAYMLINCCHSNKELCPGFLDSAFLIEKPRGLISSYRSKTMAQHLLGEITPSGKPDAKPSMKGFGKKEMTNQYSVLFRQEHTHDDAI</sequence>
<keyword evidence="6" id="KW-0812">Transmembrane</keyword>
<evidence type="ECO:0000256" key="11">
    <source>
        <dbReference type="ARBA" id="ARBA00023065"/>
    </source>
</evidence>
<keyword evidence="12" id="KW-0496">Mitochondrion</keyword>
<evidence type="ECO:0000256" key="18">
    <source>
        <dbReference type="ARBA" id="ARBA00070733"/>
    </source>
</evidence>
<dbReference type="GO" id="GO:0042776">
    <property type="term" value="P:proton motive force-driven mitochondrial ATP synthesis"/>
    <property type="evidence" value="ECO:0007669"/>
    <property type="project" value="TreeGrafter"/>
</dbReference>
<evidence type="ECO:0000256" key="6">
    <source>
        <dbReference type="ARBA" id="ARBA00022692"/>
    </source>
</evidence>
<evidence type="ECO:0000256" key="9">
    <source>
        <dbReference type="ARBA" id="ARBA00022989"/>
    </source>
</evidence>
<comment type="subunit">
    <text evidence="17">Component of the ATP synthase complex composed at least of ATP5F1A/subunit alpha, ATP5F1B/subunit beta, ATP5MC1/subunit c (homooctomer), MT-ATP6/subunit a, MT-ATP8/subunit 8, ATP5ME/subunit e, ATP5MF/subunit f, ATP5MG/subunit g, ATP5MK/subunit k, ATP5MJ/subunit j, ATP5F1C/subunit gamma, ATP5F1D/subunit delta, ATP5F1E/subunit epsilon, ATP5PF/subunit F6, ATP5PB/subunit b, ATP5PD/subunit d, ATP5PO/subunit OSCP. ATP synthase complex consists of a soluble F(1) head domain (subunits alpha(3) and beta(3)) - the catalytic core - and a membrane F(0) domain - the membrane proton channel (subunits c, a, 8, e, f, g, k and j). These two domains are linked by a central stalk (subunits gamma, delta, and epsilon) rotating inside the F1 region and a stationary peripheral stalk (subunits F6, b, d, and OSCP).</text>
</comment>
<protein>
    <recommendedName>
        <fullName evidence="18">ATP synthase F(0) complex subunit f, mitochondrial</fullName>
    </recommendedName>
    <alternativeName>
        <fullName evidence="15">ATP synthase membrane subunit f</fullName>
    </alternativeName>
</protein>
<dbReference type="EMBL" id="JAEMGP010000014">
    <property type="protein sequence ID" value="KAG5200719.1"/>
    <property type="molecule type" value="Genomic_DNA"/>
</dbReference>
<comment type="subcellular location">
    <subcellularLocation>
        <location evidence="1">Mitochondrion inner membrane</location>
        <topology evidence="1">Single-pass membrane protein</topology>
    </subcellularLocation>
</comment>
<comment type="caution">
    <text evidence="20">The sequence shown here is derived from an EMBL/GenBank/DDBJ whole genome shotgun (WGS) entry which is preliminary data.</text>
</comment>
<feature type="compositionally biased region" description="Polar residues" evidence="19">
    <location>
        <begin position="59"/>
        <end position="74"/>
    </location>
</feature>
<evidence type="ECO:0000256" key="3">
    <source>
        <dbReference type="ARBA" id="ARBA00022448"/>
    </source>
</evidence>
<dbReference type="Pfam" id="PF10206">
    <property type="entry name" value="WRW"/>
    <property type="match status" value="1"/>
</dbReference>
<accession>A0A835ZWE7</accession>
<reference evidence="20 21" key="1">
    <citation type="submission" date="2020-12" db="EMBL/GenBank/DDBJ databases">
        <title>De novo assembly of Tibetan sheep genome.</title>
        <authorList>
            <person name="Li X."/>
        </authorList>
    </citation>
    <scope>NUCLEOTIDE SEQUENCE [LARGE SCALE GENOMIC DNA]</scope>
    <source>
        <tissue evidence="20">Heart</tissue>
    </source>
</reference>
<evidence type="ECO:0000256" key="7">
    <source>
        <dbReference type="ARBA" id="ARBA00022781"/>
    </source>
</evidence>
<evidence type="ECO:0000256" key="14">
    <source>
        <dbReference type="ARBA" id="ARBA00023310"/>
    </source>
</evidence>
<dbReference type="GO" id="GO:0045259">
    <property type="term" value="C:proton-transporting ATP synthase complex"/>
    <property type="evidence" value="ECO:0007669"/>
    <property type="project" value="UniProtKB-KW"/>
</dbReference>
<evidence type="ECO:0000256" key="16">
    <source>
        <dbReference type="ARBA" id="ARBA00054012"/>
    </source>
</evidence>
<evidence type="ECO:0000256" key="2">
    <source>
        <dbReference type="ARBA" id="ARBA00005895"/>
    </source>
</evidence>
<keyword evidence="3" id="KW-0813">Transport</keyword>
<evidence type="ECO:0000313" key="20">
    <source>
        <dbReference type="EMBL" id="KAG5200719.1"/>
    </source>
</evidence>
<evidence type="ECO:0000256" key="4">
    <source>
        <dbReference type="ARBA" id="ARBA00022547"/>
    </source>
</evidence>
<evidence type="ECO:0000256" key="19">
    <source>
        <dbReference type="SAM" id="MobiDB-lite"/>
    </source>
</evidence>
<feature type="region of interest" description="Disordered" evidence="19">
    <location>
        <begin position="20"/>
        <end position="43"/>
    </location>
</feature>
<keyword evidence="7" id="KW-0375">Hydrogen ion transport</keyword>
<evidence type="ECO:0000256" key="1">
    <source>
        <dbReference type="ARBA" id="ARBA00004434"/>
    </source>
</evidence>
<dbReference type="AlphaFoldDB" id="A0A835ZWE7"/>
<gene>
    <name evidence="20" type="ORF">JEQ12_005253</name>
</gene>
<evidence type="ECO:0000256" key="17">
    <source>
        <dbReference type="ARBA" id="ARBA00064647"/>
    </source>
</evidence>
<name>A0A835ZWE7_SHEEP</name>
<feature type="region of interest" description="Disordered" evidence="19">
    <location>
        <begin position="59"/>
        <end position="101"/>
    </location>
</feature>
<evidence type="ECO:0000256" key="15">
    <source>
        <dbReference type="ARBA" id="ARBA00032201"/>
    </source>
</evidence>